<protein>
    <submittedName>
        <fullName evidence="1">Uncharacterized protein</fullName>
    </submittedName>
</protein>
<reference evidence="1 2" key="1">
    <citation type="journal article" date="2012" name="MBio">
        <title>Comparative genome analysis of three eukaryotic parasites with differing abilities to transform leukocytes reveals key mediators of Theileria-induced leukocyte transformation.</title>
        <authorList>
            <person name="Hayashida K."/>
            <person name="Hara Y."/>
            <person name="Abe T."/>
            <person name="Yamasaki C."/>
            <person name="Toyoda A."/>
            <person name="Kosuge T."/>
            <person name="Suzuki Y."/>
            <person name="Sato Y."/>
            <person name="Kawashima S."/>
            <person name="Katayama T."/>
            <person name="Wakaguri H."/>
            <person name="Inoue N."/>
            <person name="Homma K."/>
            <person name="Tada-Umezaki M."/>
            <person name="Yagi Y."/>
            <person name="Fujii Y."/>
            <person name="Habara T."/>
            <person name="Kanehisa M."/>
            <person name="Watanabe H."/>
            <person name="Ito K."/>
            <person name="Gojobori T."/>
            <person name="Sugawara H."/>
            <person name="Imanishi T."/>
            <person name="Weir W."/>
            <person name="Gardner M."/>
            <person name="Pain A."/>
            <person name="Shiels B."/>
            <person name="Hattori M."/>
            <person name="Nene V."/>
            <person name="Sugimoto C."/>
        </authorList>
    </citation>
    <scope>NUCLEOTIDE SEQUENCE [LARGE SCALE GENOMIC DNA]</scope>
    <source>
        <strain evidence="1 2">Shintoku</strain>
    </source>
</reference>
<gene>
    <name evidence="1" type="ORF">TOT_030000390</name>
</gene>
<evidence type="ECO:0000313" key="2">
    <source>
        <dbReference type="Proteomes" id="UP000003786"/>
    </source>
</evidence>
<sequence>MKKKLYNDHFSLLGNKIKFEMPLTILEYKVTNLMNKLVWDAQIKDYTNAVQKDHVEALKIQAMFDEKQEAYEPIILDISEQVAPELFGIDKVTGFLGNGEYILYQMKKEYADHYRIKTVVDTGCDYKELFEMDETFIFSSVEVFTNKYRKIVVINSMVKDGESLVRRQDMLKKIEEEQVYYRRVVGMARSVVYSGLEKNFPIKINLFLHEKENSVYESTETMRENEKYVKFQIRESDGRGMKYVFKYIFGDILERRRYKIGNVPEEPCIKDYNVLKKNVHQTQVIVARSGSGVNMEMTEYRVYNILTKGLKLVKKRIAEKEELNRKQTKDLKAKMIYFNIFQLFFILKLCSGMRYIDLKNNVISDGVEVEHGYFMTSGKYKMFHARDPPLEVIQYGQTRVFPDMDYVEGTHSLFVEQFKVGDEEALSIYVFRISVTTSSVVYKVYFQKAEFCYKLIDCSKFTELIKGKIHLSIDLSRSKNHPFFNVHTKEEHGVSTTLIEIRKSISGFRLRNVETKRYEFGRVMDSGFPIYMGYSKLNMFLTKATSIFIHKEDNRNYIVLRHWTKNIRFDLTTINGILSWNAVTDPEPSLSEDMHLKVFKVRDRIDAYKALNVLSTLDLAENISPELLGIEKITGRHGGASYILYHFELGKEKRNKIKYIVNSEMVDMLIAKIDDRTLHTKVEIITNSHRTFVMITCLMKIDLAYETVINYYDKPNMENTSYYNIPEPYQTKIVSDMYEKFPIQINLDIDDPPSIVDHGEIQYDEFVLKYYRIKNEDGRGSVLTGKYVFGDVWKKDLYEVGNIPYEENKKRYKVLAHSVNSSRIIVKPKNMEYPVLPEELQEYVIIDVHIVFTSVNEKSEKGTHKGELSSNRFMNKDEF</sequence>
<dbReference type="Proteomes" id="UP000003786">
    <property type="component" value="Chromosome 3"/>
</dbReference>
<dbReference type="KEGG" id="tot:TOT_030000390"/>
<dbReference type="eggNOG" id="ENOG502TMXH">
    <property type="taxonomic scope" value="Eukaryota"/>
</dbReference>
<evidence type="ECO:0000313" key="1">
    <source>
        <dbReference type="EMBL" id="BAM41127.1"/>
    </source>
</evidence>
<dbReference type="RefSeq" id="XP_009691428.1">
    <property type="nucleotide sequence ID" value="XM_009693133.1"/>
</dbReference>
<organism evidence="1 2">
    <name type="scientific">Theileria orientalis strain Shintoku</name>
    <dbReference type="NCBI Taxonomy" id="869250"/>
    <lineage>
        <taxon>Eukaryota</taxon>
        <taxon>Sar</taxon>
        <taxon>Alveolata</taxon>
        <taxon>Apicomplexa</taxon>
        <taxon>Aconoidasida</taxon>
        <taxon>Piroplasmida</taxon>
        <taxon>Theileriidae</taxon>
        <taxon>Theileria</taxon>
    </lineage>
</organism>
<name>J4CDH0_THEOR</name>
<dbReference type="AlphaFoldDB" id="J4CDH0"/>
<dbReference type="EMBL" id="AP011948">
    <property type="protein sequence ID" value="BAM41127.1"/>
    <property type="molecule type" value="Genomic_DNA"/>
</dbReference>
<proteinExistence type="predicted"/>
<accession>J4CDH0</accession>
<dbReference type="OrthoDB" id="359463at2759"/>
<keyword evidence="2" id="KW-1185">Reference proteome</keyword>
<dbReference type="VEuPathDB" id="PiroplasmaDB:TOT_030000390"/>
<dbReference type="GeneID" id="20715570"/>